<dbReference type="InterPro" id="IPR029479">
    <property type="entry name" value="Nitroreductase"/>
</dbReference>
<dbReference type="InterPro" id="IPR000415">
    <property type="entry name" value="Nitroreductase-like"/>
</dbReference>
<dbReference type="Proteomes" id="UP000659904">
    <property type="component" value="Unassembled WGS sequence"/>
</dbReference>
<keyword evidence="3" id="KW-1185">Reference proteome</keyword>
<proteinExistence type="predicted"/>
<accession>A0A8J3K8P5</accession>
<evidence type="ECO:0000259" key="1">
    <source>
        <dbReference type="Pfam" id="PF00881"/>
    </source>
</evidence>
<dbReference type="PANTHER" id="PTHR43745">
    <property type="entry name" value="NITROREDUCTASE MJ1384-RELATED"/>
    <property type="match status" value="1"/>
</dbReference>
<comment type="caution">
    <text evidence="2">The sequence shown here is derived from an EMBL/GenBank/DDBJ whole genome shotgun (WGS) entry which is preliminary data.</text>
</comment>
<dbReference type="EMBL" id="BONH01000001">
    <property type="protein sequence ID" value="GIF94957.1"/>
    <property type="molecule type" value="Genomic_DNA"/>
</dbReference>
<feature type="domain" description="Nitroreductase" evidence="1">
    <location>
        <begin position="346"/>
        <end position="521"/>
    </location>
</feature>
<dbReference type="Pfam" id="PF00881">
    <property type="entry name" value="Nitroreductase"/>
    <property type="match status" value="1"/>
</dbReference>
<protein>
    <recommendedName>
        <fullName evidence="1">Nitroreductase domain-containing protein</fullName>
    </recommendedName>
</protein>
<name>A0A8J3K8P5_9ACTN</name>
<dbReference type="GO" id="GO:0016491">
    <property type="term" value="F:oxidoreductase activity"/>
    <property type="evidence" value="ECO:0007669"/>
    <property type="project" value="InterPro"/>
</dbReference>
<gene>
    <name evidence="2" type="ORF">Cci01nite_00510</name>
</gene>
<evidence type="ECO:0000313" key="2">
    <source>
        <dbReference type="EMBL" id="GIF94957.1"/>
    </source>
</evidence>
<evidence type="ECO:0000313" key="3">
    <source>
        <dbReference type="Proteomes" id="UP000659904"/>
    </source>
</evidence>
<dbReference type="AlphaFoldDB" id="A0A8J3K8P5"/>
<dbReference type="PANTHER" id="PTHR43745:SF2">
    <property type="entry name" value="NITROREDUCTASE MJ1384-RELATED"/>
    <property type="match status" value="1"/>
</dbReference>
<dbReference type="Gene3D" id="3.40.109.10">
    <property type="entry name" value="NADH Oxidase"/>
    <property type="match status" value="2"/>
</dbReference>
<sequence length="534" mass="57436">MGYAHDYATAIMHRGRVAMPPFNFEPNWPDAPRKSKFYPDAENLPLPDAPPPADATVQAGLDAPGEPAAGFTLPLLGGMLRDSYGLLGRRLGVQANTDMAALPQYAYANWHRGTASGGGLYPCSVYWVSGSSGPMTPGIYYYANPQHAFQRLLTGDVTERVRRALGDLPLPEGTDQFLVIGVKYWQNAFKYNSFSYHAVSMDVGTVLQTWRMWAQAQGLRIEPALWFDAAALGDLVGAGRDAEGVFAVVPLTWAGAGTSRTARNPEGELGDDPAPTVRLRDRERSRTVLHFPTLAKIHQATSAHAAERPDPGALAAAAALPVPADGERITLPAPQPLDAGIRATLRNRRSSFGRFEAEQVMTAGELGTLLAATATANLNGDAGPAEVNLTKLYAFVNHVQGVPAGSYEYDPRAHALRLVDPVPPGDFLQRNYFLSNYNLEQAGAVVVPTIRTAAVLDAVGDRGYNVVNATIGAVAQIFYTASAALDLGCGVALGFDNISYIEQLGIEQTGEMPLLIMLVGHERRHPADFRYELV</sequence>
<dbReference type="InterPro" id="IPR052544">
    <property type="entry name" value="Bacteriocin_Proc_Enz"/>
</dbReference>
<organism evidence="2 3">
    <name type="scientific">Catellatospora citrea</name>
    <dbReference type="NCBI Taxonomy" id="53366"/>
    <lineage>
        <taxon>Bacteria</taxon>
        <taxon>Bacillati</taxon>
        <taxon>Actinomycetota</taxon>
        <taxon>Actinomycetes</taxon>
        <taxon>Micromonosporales</taxon>
        <taxon>Micromonosporaceae</taxon>
        <taxon>Catellatospora</taxon>
    </lineage>
</organism>
<reference evidence="2 3" key="1">
    <citation type="submission" date="2021-01" db="EMBL/GenBank/DDBJ databases">
        <title>Whole genome shotgun sequence of Catellatospora citrea NBRC 14495.</title>
        <authorList>
            <person name="Komaki H."/>
            <person name="Tamura T."/>
        </authorList>
    </citation>
    <scope>NUCLEOTIDE SEQUENCE [LARGE SCALE GENOMIC DNA]</scope>
    <source>
        <strain evidence="2 3">NBRC 14495</strain>
    </source>
</reference>
<dbReference type="SUPFAM" id="SSF55469">
    <property type="entry name" value="FMN-dependent nitroreductase-like"/>
    <property type="match status" value="2"/>
</dbReference>